<reference evidence="2 3" key="1">
    <citation type="submission" date="2023-02" db="EMBL/GenBank/DDBJ databases">
        <title>LHISI_Scaffold_Assembly.</title>
        <authorList>
            <person name="Stuart O.P."/>
            <person name="Cleave R."/>
            <person name="Magrath M.J.L."/>
            <person name="Mikheyev A.S."/>
        </authorList>
    </citation>
    <scope>NUCLEOTIDE SEQUENCE [LARGE SCALE GENOMIC DNA]</scope>
    <source>
        <strain evidence="2">Daus_M_001</strain>
        <tissue evidence="2">Leg muscle</tissue>
    </source>
</reference>
<feature type="region of interest" description="Disordered" evidence="1">
    <location>
        <begin position="373"/>
        <end position="406"/>
    </location>
</feature>
<dbReference type="Proteomes" id="UP001159363">
    <property type="component" value="Chromosome 8"/>
</dbReference>
<dbReference type="EMBL" id="JARBHB010000009">
    <property type="protein sequence ID" value="KAJ8875357.1"/>
    <property type="molecule type" value="Genomic_DNA"/>
</dbReference>
<sequence>MDSVVEMKLELGLWNFMWWRTLELNSDPKTLQREVPTGKELTWPHKSPSIFCSRTEGGRRYWRVEERGWVGRGFGDECLQHALVRPNPCFESEESLVPEQRSHLVETLAHDGVEDESSDTFSSDEVFENLTLAVTDLEHPEVDLSVQALEYFGLEDQTGVEIQGRPSEPDITAGNLAYEVFVVDTESRPEMGACHPPTCVLFSACGIMDKDGAALECLAGDGSTPRKSSGKWRRTELFPLAKIRRLIRGDRTRIATVEAERLGNDATAAIQEIVQPQISIRLLSHPLRQLAAPPPSWSEFPEPIVLKISGFQASSQYMHRILDTVGLSRDVDGAAVGDLPEVVDSTFSTMPEGADDTAGTTPEEVHDMAIDPISSGMSEDITYTECDVDSTDISREEEEEEEEEEEKKKLVRRLGWTLDVASDVAITVEEEFDGAGKTGDISLEEEIDGVKPLAENPLTYSIVRHDSHLRKSGVNQPVVELTSPWWEACIPYAQPPRPRPIGVLLLTAETGSHFALPKADCYHGYGGRNPICWSMLPGRRMDVFRPELDSSAAVNMEAVYNTLPRGLFPDRRGDPAHAVTTTIAAGEFVFGPLESEFSCSHYLRLNPRLPSVPSFSPLRVPNGTHVRKRTVSMLQQFQIKVARRCSGAGTTCRWYHVVQNRLDANTVLFEGGKDVVVAHSEPPRRCWEQYLLHAQLIAYSLTDFVQHDAVQPLPIRECGISLERHSCSCRWRRYLVLAAVGQLWRKGYTMASHAVGNAIDTADELLFHYLQLSHTRGSCLYIPQTCTQTMLIGNAKAQC</sequence>
<proteinExistence type="predicted"/>
<feature type="region of interest" description="Disordered" evidence="1">
    <location>
        <begin position="345"/>
        <end position="364"/>
    </location>
</feature>
<gene>
    <name evidence="2" type="ORF">PR048_023252</name>
</gene>
<evidence type="ECO:0000313" key="2">
    <source>
        <dbReference type="EMBL" id="KAJ8875357.1"/>
    </source>
</evidence>
<feature type="compositionally biased region" description="Acidic residues" evidence="1">
    <location>
        <begin position="386"/>
        <end position="405"/>
    </location>
</feature>
<evidence type="ECO:0000256" key="1">
    <source>
        <dbReference type="SAM" id="MobiDB-lite"/>
    </source>
</evidence>
<accession>A0ABQ9GTK1</accession>
<name>A0ABQ9GTK1_9NEOP</name>
<evidence type="ECO:0000313" key="3">
    <source>
        <dbReference type="Proteomes" id="UP001159363"/>
    </source>
</evidence>
<comment type="caution">
    <text evidence="2">The sequence shown here is derived from an EMBL/GenBank/DDBJ whole genome shotgun (WGS) entry which is preliminary data.</text>
</comment>
<protein>
    <submittedName>
        <fullName evidence="2">Uncharacterized protein</fullName>
    </submittedName>
</protein>
<organism evidence="2 3">
    <name type="scientific">Dryococelus australis</name>
    <dbReference type="NCBI Taxonomy" id="614101"/>
    <lineage>
        <taxon>Eukaryota</taxon>
        <taxon>Metazoa</taxon>
        <taxon>Ecdysozoa</taxon>
        <taxon>Arthropoda</taxon>
        <taxon>Hexapoda</taxon>
        <taxon>Insecta</taxon>
        <taxon>Pterygota</taxon>
        <taxon>Neoptera</taxon>
        <taxon>Polyneoptera</taxon>
        <taxon>Phasmatodea</taxon>
        <taxon>Verophasmatodea</taxon>
        <taxon>Anareolatae</taxon>
        <taxon>Phasmatidae</taxon>
        <taxon>Eurycanthinae</taxon>
        <taxon>Dryococelus</taxon>
    </lineage>
</organism>
<keyword evidence="3" id="KW-1185">Reference proteome</keyword>